<sequence length="204" mass="23297">MNGRSIQSASNVKKDILVWLNCKTINKLQNIAIVASRLTHTRSTTHTTPYHCCDCGRDYTNQETLSYHCCDCDEVLRDHKFLRRHLSGKKHIRKVGVLKSKSSHNDPHNCNKCDETFQDKKQLRKHMSSHRDIPCPTGGKCNKMFAMPSALLNHLESGCCRSGMTRAKMHLLVSAHDPNRYITSVEAVKSIHSSEHISTKYYFL</sequence>
<feature type="domain" description="C2H2-type" evidence="2">
    <location>
        <begin position="108"/>
        <end position="130"/>
    </location>
</feature>
<dbReference type="SUPFAM" id="SSF57667">
    <property type="entry name" value="beta-beta-alpha zinc fingers"/>
    <property type="match status" value="1"/>
</dbReference>
<dbReference type="PROSITE" id="PS00028">
    <property type="entry name" value="ZINC_FINGER_C2H2_1"/>
    <property type="match status" value="1"/>
</dbReference>
<keyword evidence="4" id="KW-1185">Reference proteome</keyword>
<comment type="caution">
    <text evidence="3">The sequence shown here is derived from an EMBL/GenBank/DDBJ whole genome shotgun (WGS) entry which is preliminary data.</text>
</comment>
<evidence type="ECO:0000313" key="3">
    <source>
        <dbReference type="EMBL" id="KAF7918289.1"/>
    </source>
</evidence>
<dbReference type="EMBL" id="RCSX01000031">
    <property type="protein sequence ID" value="KAF7918289.1"/>
    <property type="molecule type" value="Genomic_DNA"/>
</dbReference>
<evidence type="ECO:0000259" key="2">
    <source>
        <dbReference type="PROSITE" id="PS50157"/>
    </source>
</evidence>
<reference evidence="3 4" key="1">
    <citation type="journal article" date="2020" name="Genome Biol. Evol.">
        <title>Comparative genomics of Sclerotiniaceae.</title>
        <authorList>
            <person name="Valero Jimenez C.A."/>
            <person name="Steentjes M."/>
            <person name="Scholten O.E."/>
            <person name="Van Kan J.A.L."/>
        </authorList>
    </citation>
    <scope>NUCLEOTIDE SEQUENCE [LARGE SCALE GENOMIC DNA]</scope>
    <source>
        <strain evidence="3 4">B1</strain>
    </source>
</reference>
<dbReference type="PROSITE" id="PS50157">
    <property type="entry name" value="ZINC_FINGER_C2H2_2"/>
    <property type="match status" value="1"/>
</dbReference>
<dbReference type="InterPro" id="IPR013087">
    <property type="entry name" value="Znf_C2H2_type"/>
</dbReference>
<gene>
    <name evidence="3" type="ORF">EAE98_009901</name>
</gene>
<dbReference type="Pfam" id="PF00096">
    <property type="entry name" value="zf-C2H2"/>
    <property type="match status" value="1"/>
</dbReference>
<keyword evidence="1" id="KW-0479">Metal-binding</keyword>
<protein>
    <recommendedName>
        <fullName evidence="2">C2H2-type domain-containing protein</fullName>
    </recommendedName>
</protein>
<dbReference type="Gene3D" id="3.30.160.60">
    <property type="entry name" value="Classic Zinc Finger"/>
    <property type="match status" value="1"/>
</dbReference>
<evidence type="ECO:0000313" key="4">
    <source>
        <dbReference type="Proteomes" id="UP000783213"/>
    </source>
</evidence>
<accession>A0ABQ7IAJ3</accession>
<keyword evidence="1" id="KW-0862">Zinc</keyword>
<dbReference type="RefSeq" id="XP_038806230.1">
    <property type="nucleotide sequence ID" value="XM_038957522.1"/>
</dbReference>
<dbReference type="Proteomes" id="UP000783213">
    <property type="component" value="Unassembled WGS sequence"/>
</dbReference>
<name>A0ABQ7IAJ3_9HELO</name>
<proteinExistence type="predicted"/>
<dbReference type="GeneID" id="62236672"/>
<evidence type="ECO:0000256" key="1">
    <source>
        <dbReference type="PROSITE-ProRule" id="PRU00042"/>
    </source>
</evidence>
<dbReference type="InterPro" id="IPR036236">
    <property type="entry name" value="Znf_C2H2_sf"/>
</dbReference>
<dbReference type="SMART" id="SM00355">
    <property type="entry name" value="ZnF_C2H2"/>
    <property type="match status" value="2"/>
</dbReference>
<keyword evidence="1" id="KW-0863">Zinc-finger</keyword>
<organism evidence="3 4">
    <name type="scientific">Botrytis deweyae</name>
    <dbReference type="NCBI Taxonomy" id="2478750"/>
    <lineage>
        <taxon>Eukaryota</taxon>
        <taxon>Fungi</taxon>
        <taxon>Dikarya</taxon>
        <taxon>Ascomycota</taxon>
        <taxon>Pezizomycotina</taxon>
        <taxon>Leotiomycetes</taxon>
        <taxon>Helotiales</taxon>
        <taxon>Sclerotiniaceae</taxon>
        <taxon>Botrytis</taxon>
    </lineage>
</organism>